<dbReference type="Proteomes" id="UP000033865">
    <property type="component" value="Unassembled WGS sequence"/>
</dbReference>
<feature type="non-terminal residue" evidence="2">
    <location>
        <position position="142"/>
    </location>
</feature>
<dbReference type="SUPFAM" id="SSF56601">
    <property type="entry name" value="beta-lactamase/transpeptidase-like"/>
    <property type="match status" value="1"/>
</dbReference>
<gene>
    <name evidence="2" type="ORF">UY82_C0005G0001</name>
</gene>
<dbReference type="InterPro" id="IPR001967">
    <property type="entry name" value="Peptidase_S11_N"/>
</dbReference>
<evidence type="ECO:0000313" key="3">
    <source>
        <dbReference type="Proteomes" id="UP000033865"/>
    </source>
</evidence>
<dbReference type="InterPro" id="IPR012338">
    <property type="entry name" value="Beta-lactam/transpept-like"/>
</dbReference>
<organism evidence="2 3">
    <name type="scientific">Candidatus Uhrbacteria bacterium GW2011_GWC2_53_7</name>
    <dbReference type="NCBI Taxonomy" id="1618986"/>
    <lineage>
        <taxon>Bacteria</taxon>
        <taxon>Candidatus Uhriibacteriota</taxon>
    </lineage>
</organism>
<keyword evidence="2" id="KW-0645">Protease</keyword>
<evidence type="ECO:0000259" key="1">
    <source>
        <dbReference type="Pfam" id="PF00768"/>
    </source>
</evidence>
<proteinExistence type="predicted"/>
<evidence type="ECO:0000313" key="2">
    <source>
        <dbReference type="EMBL" id="KKW36991.1"/>
    </source>
</evidence>
<dbReference type="GO" id="GO:0009002">
    <property type="term" value="F:serine-type D-Ala-D-Ala carboxypeptidase activity"/>
    <property type="evidence" value="ECO:0007669"/>
    <property type="project" value="InterPro"/>
</dbReference>
<feature type="domain" description="Peptidase S11 D-alanyl-D-alanine carboxypeptidase A N-terminal" evidence="1">
    <location>
        <begin position="73"/>
        <end position="114"/>
    </location>
</feature>
<dbReference type="AlphaFoldDB" id="A0A0G1Y180"/>
<keyword evidence="2" id="KW-0121">Carboxypeptidase</keyword>
<accession>A0A0G1Y180</accession>
<keyword evidence="2" id="KW-0378">Hydrolase</keyword>
<dbReference type="EMBL" id="LCRN01000005">
    <property type="protein sequence ID" value="KKW36991.1"/>
    <property type="molecule type" value="Genomic_DNA"/>
</dbReference>
<reference evidence="2 3" key="1">
    <citation type="journal article" date="2015" name="Nature">
        <title>rRNA introns, odd ribosomes, and small enigmatic genomes across a large radiation of phyla.</title>
        <authorList>
            <person name="Brown C.T."/>
            <person name="Hug L.A."/>
            <person name="Thomas B.C."/>
            <person name="Sharon I."/>
            <person name="Castelle C.J."/>
            <person name="Singh A."/>
            <person name="Wilkins M.J."/>
            <person name="Williams K.H."/>
            <person name="Banfield J.F."/>
        </authorList>
    </citation>
    <scope>NUCLEOTIDE SEQUENCE [LARGE SCALE GENOMIC DNA]</scope>
</reference>
<sequence>MMRLLAQLVLSLAVVEMVPTSVPALESAHLPSAREEPAVVREVSRLLSPELPIDRALRPPRNADPESLGVITSAVSAIVVDKGSGQVLFEKNTGEVRPVGSLTKLLSAAVFLETHPDLDAPASVLKEDLRSGGRDHLYVDDE</sequence>
<dbReference type="Pfam" id="PF00768">
    <property type="entry name" value="Peptidase_S11"/>
    <property type="match status" value="1"/>
</dbReference>
<dbReference type="GO" id="GO:0006508">
    <property type="term" value="P:proteolysis"/>
    <property type="evidence" value="ECO:0007669"/>
    <property type="project" value="InterPro"/>
</dbReference>
<name>A0A0G1Y180_9BACT</name>
<protein>
    <submittedName>
        <fullName evidence="2">D-alanyl-D-alanine carboxypeptidase</fullName>
    </submittedName>
</protein>
<dbReference type="Gene3D" id="3.40.710.10">
    <property type="entry name" value="DD-peptidase/beta-lactamase superfamily"/>
    <property type="match status" value="1"/>
</dbReference>
<comment type="caution">
    <text evidence="2">The sequence shown here is derived from an EMBL/GenBank/DDBJ whole genome shotgun (WGS) entry which is preliminary data.</text>
</comment>